<dbReference type="OrthoDB" id="9813892at2"/>
<keyword evidence="1" id="KW-0602">Photosynthesis</keyword>
<evidence type="ECO:0000259" key="4">
    <source>
        <dbReference type="Pfam" id="PF14870"/>
    </source>
</evidence>
<accession>A0A4R3YM82</accession>
<dbReference type="SUPFAM" id="SSF110296">
    <property type="entry name" value="Oligoxyloglucan reducing end-specific cellobiohydrolase"/>
    <property type="match status" value="1"/>
</dbReference>
<dbReference type="AlphaFoldDB" id="A0A4R3YM82"/>
<keyword evidence="3" id="KW-0732">Signal</keyword>
<evidence type="ECO:0000256" key="3">
    <source>
        <dbReference type="SAM" id="SignalP"/>
    </source>
</evidence>
<dbReference type="InterPro" id="IPR028203">
    <property type="entry name" value="PSII_CF48-like_dom"/>
</dbReference>
<feature type="domain" description="Photosynthesis system II assembly factor Ycf48/Hcf136-like" evidence="4">
    <location>
        <begin position="288"/>
        <end position="370"/>
    </location>
</feature>
<dbReference type="Proteomes" id="UP000295645">
    <property type="component" value="Unassembled WGS sequence"/>
</dbReference>
<keyword evidence="6" id="KW-1185">Reference proteome</keyword>
<sequence>MTIRWLSSMLCGLTLCACSAQAPSPKVDSTPAAATTAAQAAYPRCPSSGGGGKCIDLSDGLNPYEFTARDYKALAVPLQSQGHAATAFGLPGADTFLNDIAVSPSGRVFAVGGPGLQVASSDGDSGNWHIATHMPYANTLNGIVFRDADRAFTVGDSAAILRTLDAGSHWEAFNATFPSYKDPQYKALRLGGDDRGKAYAVAFADADHGVVVGQSGVRDTVEAGILRTSDGGQHWERVALPNAPENVALQQVTFANAKKGWAIGSLGTVLRTDDAGAGWTVVPLGGTDVHLMGLSFSGPDHGCIAGGYKVWCTWDGGQQWQPATVDVPKKLDENEALAITRLRMRDAEHGWFITRDGLIFASEDGGRHWKLWMNVVEASHGKLEGVELWGLTMGRDRVWVVGIGSFAAPTEGKASLSSSPLIVSWPW</sequence>
<comment type="caution">
    <text evidence="5">The sequence shown here is derived from an EMBL/GenBank/DDBJ whole genome shotgun (WGS) entry which is preliminary data.</text>
</comment>
<dbReference type="PANTHER" id="PTHR47199:SF2">
    <property type="entry name" value="PHOTOSYSTEM II STABILITY_ASSEMBLY FACTOR HCF136, CHLOROPLASTIC"/>
    <property type="match status" value="1"/>
</dbReference>
<dbReference type="GO" id="GO:0009523">
    <property type="term" value="C:photosystem II"/>
    <property type="evidence" value="ECO:0007669"/>
    <property type="project" value="UniProtKB-KW"/>
</dbReference>
<keyword evidence="2" id="KW-0604">Photosystem II</keyword>
<evidence type="ECO:0000313" key="5">
    <source>
        <dbReference type="EMBL" id="TCV93416.1"/>
    </source>
</evidence>
<dbReference type="PANTHER" id="PTHR47199">
    <property type="entry name" value="PHOTOSYSTEM II STABILITY/ASSEMBLY FACTOR HCF136, CHLOROPLASTIC"/>
    <property type="match status" value="1"/>
</dbReference>
<evidence type="ECO:0000256" key="2">
    <source>
        <dbReference type="ARBA" id="ARBA00023276"/>
    </source>
</evidence>
<evidence type="ECO:0000313" key="6">
    <source>
        <dbReference type="Proteomes" id="UP000295645"/>
    </source>
</evidence>
<evidence type="ECO:0000256" key="1">
    <source>
        <dbReference type="ARBA" id="ARBA00022531"/>
    </source>
</evidence>
<dbReference type="Pfam" id="PF14870">
    <property type="entry name" value="PSII_BNR"/>
    <property type="match status" value="2"/>
</dbReference>
<organism evidence="5 6">
    <name type="scientific">Luteibacter rhizovicinus</name>
    <dbReference type="NCBI Taxonomy" id="242606"/>
    <lineage>
        <taxon>Bacteria</taxon>
        <taxon>Pseudomonadati</taxon>
        <taxon>Pseudomonadota</taxon>
        <taxon>Gammaproteobacteria</taxon>
        <taxon>Lysobacterales</taxon>
        <taxon>Rhodanobacteraceae</taxon>
        <taxon>Luteibacter</taxon>
    </lineage>
</organism>
<feature type="domain" description="Photosynthesis system II assembly factor Ycf48/Hcf136-like" evidence="4">
    <location>
        <begin position="197"/>
        <end position="284"/>
    </location>
</feature>
<dbReference type="GO" id="GO:0015979">
    <property type="term" value="P:photosynthesis"/>
    <property type="evidence" value="ECO:0007669"/>
    <property type="project" value="UniProtKB-KW"/>
</dbReference>
<name>A0A4R3YM82_9GAMM</name>
<dbReference type="InterPro" id="IPR015943">
    <property type="entry name" value="WD40/YVTN_repeat-like_dom_sf"/>
</dbReference>
<gene>
    <name evidence="5" type="ORF">EC912_105277</name>
</gene>
<feature type="signal peptide" evidence="3">
    <location>
        <begin position="1"/>
        <end position="22"/>
    </location>
</feature>
<dbReference type="EMBL" id="SMCS01000005">
    <property type="protein sequence ID" value="TCV93416.1"/>
    <property type="molecule type" value="Genomic_DNA"/>
</dbReference>
<dbReference type="Gene3D" id="2.130.10.10">
    <property type="entry name" value="YVTN repeat-like/Quinoprotein amine dehydrogenase"/>
    <property type="match status" value="1"/>
</dbReference>
<proteinExistence type="predicted"/>
<reference evidence="5 6" key="1">
    <citation type="submission" date="2019-03" db="EMBL/GenBank/DDBJ databases">
        <title>Above-ground endophytic microbial communities from plants in different locations in the United States.</title>
        <authorList>
            <person name="Frank C."/>
        </authorList>
    </citation>
    <scope>NUCLEOTIDE SEQUENCE [LARGE SCALE GENOMIC DNA]</scope>
    <source>
        <strain evidence="5 6">LP_13_YM</strain>
    </source>
</reference>
<dbReference type="PROSITE" id="PS51257">
    <property type="entry name" value="PROKAR_LIPOPROTEIN"/>
    <property type="match status" value="1"/>
</dbReference>
<dbReference type="RefSeq" id="WP_132145193.1">
    <property type="nucleotide sequence ID" value="NZ_SMCS01000005.1"/>
</dbReference>
<feature type="chain" id="PRO_5020725397" evidence="3">
    <location>
        <begin position="23"/>
        <end position="427"/>
    </location>
</feature>
<protein>
    <submittedName>
        <fullName evidence="5">Photosystem II stability/assembly factor-like uncharacterized protein</fullName>
    </submittedName>
</protein>